<dbReference type="Pfam" id="PF05226">
    <property type="entry name" value="CHASE2"/>
    <property type="match status" value="1"/>
</dbReference>
<keyword evidence="2" id="KW-0812">Transmembrane</keyword>
<comment type="caution">
    <text evidence="4">The sequence shown here is derived from an EMBL/GenBank/DDBJ whole genome shotgun (WGS) entry which is preliminary data.</text>
</comment>
<feature type="transmembrane region" description="Helical" evidence="2">
    <location>
        <begin position="303"/>
        <end position="321"/>
    </location>
</feature>
<comment type="similarity">
    <text evidence="1">Belongs to the adenylyl cyclase class-3 family.</text>
</comment>
<organism evidence="4 5">
    <name type="scientific">Paenibacillus antri</name>
    <dbReference type="NCBI Taxonomy" id="2582848"/>
    <lineage>
        <taxon>Bacteria</taxon>
        <taxon>Bacillati</taxon>
        <taxon>Bacillota</taxon>
        <taxon>Bacilli</taxon>
        <taxon>Bacillales</taxon>
        <taxon>Paenibacillaceae</taxon>
        <taxon>Paenibacillus</taxon>
    </lineage>
</organism>
<dbReference type="Pfam" id="PF00211">
    <property type="entry name" value="Guanylate_cyc"/>
    <property type="match status" value="1"/>
</dbReference>
<dbReference type="GO" id="GO:0006171">
    <property type="term" value="P:cAMP biosynthetic process"/>
    <property type="evidence" value="ECO:0007669"/>
    <property type="project" value="TreeGrafter"/>
</dbReference>
<dbReference type="PANTHER" id="PTHR43081:SF1">
    <property type="entry name" value="ADENYLATE CYCLASE, TERMINAL-DIFFERENTIATION SPECIFIC"/>
    <property type="match status" value="1"/>
</dbReference>
<dbReference type="EMBL" id="VCIW01000006">
    <property type="protein sequence ID" value="TLS52068.1"/>
    <property type="molecule type" value="Genomic_DNA"/>
</dbReference>
<feature type="transmembrane region" description="Helical" evidence="2">
    <location>
        <begin position="328"/>
        <end position="347"/>
    </location>
</feature>
<dbReference type="SMART" id="SM01080">
    <property type="entry name" value="CHASE2"/>
    <property type="match status" value="1"/>
</dbReference>
<feature type="transmembrane region" description="Helical" evidence="2">
    <location>
        <begin position="7"/>
        <end position="26"/>
    </location>
</feature>
<reference evidence="4 5" key="1">
    <citation type="submission" date="2019-05" db="EMBL/GenBank/DDBJ databases">
        <authorList>
            <person name="Narsing Rao M.P."/>
            <person name="Li W.J."/>
        </authorList>
    </citation>
    <scope>NUCLEOTIDE SEQUENCE [LARGE SCALE GENOMIC DNA]</scope>
    <source>
        <strain evidence="4 5">SYSU_K30003</strain>
    </source>
</reference>
<dbReference type="SUPFAM" id="SSF55073">
    <property type="entry name" value="Nucleotide cyclase"/>
    <property type="match status" value="1"/>
</dbReference>
<feature type="transmembrane region" description="Helical" evidence="2">
    <location>
        <begin position="353"/>
        <end position="374"/>
    </location>
</feature>
<dbReference type="InterPro" id="IPR050697">
    <property type="entry name" value="Adenylyl/Guanylyl_Cyclase_3/4"/>
</dbReference>
<dbReference type="GO" id="GO:0035556">
    <property type="term" value="P:intracellular signal transduction"/>
    <property type="evidence" value="ECO:0007669"/>
    <property type="project" value="InterPro"/>
</dbReference>
<evidence type="ECO:0000256" key="1">
    <source>
        <dbReference type="ARBA" id="ARBA00005381"/>
    </source>
</evidence>
<name>A0A5R9GFC6_9BACL</name>
<evidence type="ECO:0000259" key="3">
    <source>
        <dbReference type="PROSITE" id="PS50125"/>
    </source>
</evidence>
<keyword evidence="5" id="KW-1185">Reference proteome</keyword>
<evidence type="ECO:0000313" key="4">
    <source>
        <dbReference type="EMBL" id="TLS52068.1"/>
    </source>
</evidence>
<dbReference type="GO" id="GO:0004016">
    <property type="term" value="F:adenylate cyclase activity"/>
    <property type="evidence" value="ECO:0007669"/>
    <property type="project" value="UniProtKB-ARBA"/>
</dbReference>
<dbReference type="SMART" id="SM00044">
    <property type="entry name" value="CYCc"/>
    <property type="match status" value="1"/>
</dbReference>
<dbReference type="AlphaFoldDB" id="A0A5R9GFC6"/>
<dbReference type="RefSeq" id="WP_138194312.1">
    <property type="nucleotide sequence ID" value="NZ_VCIW01000006.1"/>
</dbReference>
<proteinExistence type="inferred from homology"/>
<dbReference type="Proteomes" id="UP000309676">
    <property type="component" value="Unassembled WGS sequence"/>
</dbReference>
<gene>
    <name evidence="4" type="ORF">FE782_11935</name>
</gene>
<sequence length="600" mass="67118">MNRKLKIWLTVANAAVLLLSLTFYVFGQLEVLNRTLFNYHMTENMTHAPNERIVVIGIDDESLEAIGRFPWDRRVYADLLHVLNQPGYEPNSISFDISFDEASDPEADAAFAEALAMYDNVVFPITGITEDVRREVTVKKGGYLEAYDVRTPYEPFAEHVKTAHINALVDEDGAIRRTALAIQGPDGTVYPSLGLNAVQMAGYDVNTYLENDYMAGDSMKGEVFIDFDAMSDEFITVPFLYVVAGEIDPVMFQDAIVLIGINAVGFEFDHSNTTVERDMRLVYAHANIINQLIEGTVTTKSEWYVTLALMAALLALTWWAAWRLKTTYSVVLFALALGGLFGAQSLIYKQISLYVDVVYPALVLLLAYILNIAVKSYLENKQKNFITKQFGRYISPDLVKEIATTNHEIKLGGINKELSILFLDIRGFTTLSEKLKPEEVVDFLNEMFDLITNKALENKGTIDKFIGDAAMLIYNAPLDVENHPYYAVKTAWDIQQGMIEVRERIQARHGVTVNCGIGVHTGEVVVGNIGSYLRVDYTCIGDNVNTAARIESQTTAGQILVSEATYELTKDRFEFNYVGDRMMKGKTVAVKLYEVLGPTA</sequence>
<keyword evidence="2" id="KW-0472">Membrane</keyword>
<dbReference type="InterPro" id="IPR029787">
    <property type="entry name" value="Nucleotide_cyclase"/>
</dbReference>
<dbReference type="InterPro" id="IPR007890">
    <property type="entry name" value="CHASE2"/>
</dbReference>
<dbReference type="Gene3D" id="3.30.70.1230">
    <property type="entry name" value="Nucleotide cyclase"/>
    <property type="match status" value="1"/>
</dbReference>
<keyword evidence="2" id="KW-1133">Transmembrane helix</keyword>
<dbReference type="PANTHER" id="PTHR43081">
    <property type="entry name" value="ADENYLATE CYCLASE, TERMINAL-DIFFERENTIATION SPECIFIC-RELATED"/>
    <property type="match status" value="1"/>
</dbReference>
<evidence type="ECO:0000256" key="2">
    <source>
        <dbReference type="SAM" id="Phobius"/>
    </source>
</evidence>
<accession>A0A5R9GFC6</accession>
<evidence type="ECO:0000313" key="5">
    <source>
        <dbReference type="Proteomes" id="UP000309676"/>
    </source>
</evidence>
<dbReference type="OrthoDB" id="9806704at2"/>
<dbReference type="CDD" id="cd07302">
    <property type="entry name" value="CHD"/>
    <property type="match status" value="1"/>
</dbReference>
<dbReference type="InterPro" id="IPR001054">
    <property type="entry name" value="A/G_cyclase"/>
</dbReference>
<dbReference type="PROSITE" id="PS50125">
    <property type="entry name" value="GUANYLATE_CYCLASE_2"/>
    <property type="match status" value="1"/>
</dbReference>
<feature type="domain" description="Guanylate cyclase" evidence="3">
    <location>
        <begin position="419"/>
        <end position="551"/>
    </location>
</feature>
<protein>
    <submittedName>
        <fullName evidence="4">Adenylate/guanylate cyclase domain-containing protein</fullName>
    </submittedName>
</protein>